<feature type="domain" description="Glycosyl hydrolase family 13 catalytic" evidence="4">
    <location>
        <begin position="58"/>
        <end position="462"/>
    </location>
</feature>
<sequence>MTSTAKVLAVTAIVVLGIGLIAGGITWAVLTSRNNGVRIEEPPDLQTLDWWQHSVLYQIYPRSFKDSDNDGIGDLRGIISELEHFVDAGVDAIWMSPIFKSPMVDFGYDISDFYEIHEEYGTMEDFELLLETAHGLGLKVLLDFVPNHASKESEYFVKSEAREPGFEDYFVWADGIEDPNNTNNKLPPSNWVSQFGGSAWEWSGIRQQYYLHQFAVQQVDFNYRNKAVKDEMLNIMSFWLDKGADGFRIDALPFLMEANPANYGGRYPNDPLSGLVQFESHQLGYTIPLYTKDLIELYDVVYEWREFVDRYVQDKGGDTRVLFSEGYANVTMTMLYYGNERGATGTHFPFNFDFITDLSVKSNARDFVYVILRWLTYMPYGGTPNWVFGNHDNSRMPSRFRDSMVDGLNALNMMLPGVAVTYQGEEIGMKDGYVSWEDTVDVEACNRGDQDTYHLYSRDPARTPYHWNNSTNAGFSDAERTWLPVYQSLTTLRKQEQSLSHGDYSIRALSSSCFYLVRYLRTFDTIVLLFNVAETEDHIDLSQVDHLKLPATVYVASVFSSRAKGDQIKSQLLRLLPGEAVVLKSKPKLLITLPLQRVSITSDWFNLSANRTTGFEEFVYWRDGNKNDPPLVDDILGTWVWDDKRNGYYRSLNNASVLNVCSETIAAAFKTIVCYWAKLGVAGIILVDTKANISVAMRYYGEGSPGANSVISNALTSSSRKTAPDLALDIHAALLYGPQDTTPAWLTSSHEDSRIVSRLGSDMVDAINMLALILPGATIIQQGDELAAADTLLEWATQTKCWPNPMIPSAAPFPWDDSVSGGFTTAEAWVPLAPNYRYANAKTEYGNELSHLGVVRVLADTKKNTVGFHTEIKRLNDVLAVLRWGGPASVIVVSNIGPKSSESQLSMIQGLPGDMTVAATSSGSRFSPGLHINVEKSLKLSPGETVLLVGAPRHCGGPGPVDKIASKLSEGWQKLNKYFSNI</sequence>
<dbReference type="CDD" id="cd11328">
    <property type="entry name" value="AmyAc_maltase"/>
    <property type="match status" value="1"/>
</dbReference>
<dbReference type="Gene3D" id="3.20.20.80">
    <property type="entry name" value="Glycosidases"/>
    <property type="match status" value="2"/>
</dbReference>
<dbReference type="GO" id="GO:0004558">
    <property type="term" value="F:alpha-1,4-glucosidase activity"/>
    <property type="evidence" value="ECO:0007669"/>
    <property type="project" value="UniProtKB-EC"/>
</dbReference>
<evidence type="ECO:0000256" key="1">
    <source>
        <dbReference type="ARBA" id="ARBA00001657"/>
    </source>
</evidence>
<name>A0A5E4R5G8_9NEOP</name>
<dbReference type="GO" id="GO:0005975">
    <property type="term" value="P:carbohydrate metabolic process"/>
    <property type="evidence" value="ECO:0007669"/>
    <property type="project" value="InterPro"/>
</dbReference>
<dbReference type="Gene3D" id="3.90.400.10">
    <property type="entry name" value="Oligo-1,6-glucosidase, Domain 2"/>
    <property type="match status" value="1"/>
</dbReference>
<dbReference type="Pfam" id="PF00128">
    <property type="entry name" value="Alpha-amylase"/>
    <property type="match status" value="2"/>
</dbReference>
<keyword evidence="6" id="KW-1185">Reference proteome</keyword>
<evidence type="ECO:0000313" key="6">
    <source>
        <dbReference type="Proteomes" id="UP000324832"/>
    </source>
</evidence>
<evidence type="ECO:0000256" key="2">
    <source>
        <dbReference type="ARBA" id="ARBA00012741"/>
    </source>
</evidence>
<dbReference type="SMART" id="SM00642">
    <property type="entry name" value="Aamy"/>
    <property type="match status" value="1"/>
</dbReference>
<dbReference type="InterPro" id="IPR013780">
    <property type="entry name" value="Glyco_hydro_b"/>
</dbReference>
<evidence type="ECO:0000259" key="4">
    <source>
        <dbReference type="SMART" id="SM00642"/>
    </source>
</evidence>
<evidence type="ECO:0000313" key="5">
    <source>
        <dbReference type="EMBL" id="VVD05619.1"/>
    </source>
</evidence>
<dbReference type="EMBL" id="FZQP02006992">
    <property type="protein sequence ID" value="VVD05619.1"/>
    <property type="molecule type" value="Genomic_DNA"/>
</dbReference>
<comment type="catalytic activity">
    <reaction evidence="1">
        <text>Hydrolysis of terminal, non-reducing (1-&gt;4)-linked alpha-D-glucose residues with release of alpha-D-glucose.</text>
        <dbReference type="EC" id="3.2.1.20"/>
    </reaction>
</comment>
<reference evidence="5 6" key="1">
    <citation type="submission" date="2017-07" db="EMBL/GenBank/DDBJ databases">
        <authorList>
            <person name="Talla V."/>
            <person name="Backstrom N."/>
        </authorList>
    </citation>
    <scope>NUCLEOTIDE SEQUENCE [LARGE SCALE GENOMIC DNA]</scope>
</reference>
<keyword evidence="3" id="KW-1133">Transmembrane helix</keyword>
<evidence type="ECO:0000256" key="3">
    <source>
        <dbReference type="SAM" id="Phobius"/>
    </source>
</evidence>
<keyword evidence="3" id="KW-0472">Membrane</keyword>
<dbReference type="AlphaFoldDB" id="A0A5E4R5G8"/>
<gene>
    <name evidence="5" type="ORF">LSINAPIS_LOCUS15114</name>
</gene>
<dbReference type="Gene3D" id="2.60.40.1180">
    <property type="entry name" value="Golgi alpha-mannosidase II"/>
    <property type="match status" value="1"/>
</dbReference>
<dbReference type="SUPFAM" id="SSF51445">
    <property type="entry name" value="(Trans)glycosidases"/>
    <property type="match status" value="2"/>
</dbReference>
<proteinExistence type="predicted"/>
<feature type="transmembrane region" description="Helical" evidence="3">
    <location>
        <begin position="7"/>
        <end position="30"/>
    </location>
</feature>
<dbReference type="InterPro" id="IPR017853">
    <property type="entry name" value="GH"/>
</dbReference>
<dbReference type="InterPro" id="IPR006047">
    <property type="entry name" value="GH13_cat_dom"/>
</dbReference>
<dbReference type="Proteomes" id="UP000324832">
    <property type="component" value="Unassembled WGS sequence"/>
</dbReference>
<keyword evidence="3" id="KW-0812">Transmembrane</keyword>
<protein>
    <recommendedName>
        <fullName evidence="2">alpha-glucosidase</fullName>
        <ecNumber evidence="2">3.2.1.20</ecNumber>
    </recommendedName>
</protein>
<organism evidence="5 6">
    <name type="scientific">Leptidea sinapis</name>
    <dbReference type="NCBI Taxonomy" id="189913"/>
    <lineage>
        <taxon>Eukaryota</taxon>
        <taxon>Metazoa</taxon>
        <taxon>Ecdysozoa</taxon>
        <taxon>Arthropoda</taxon>
        <taxon>Hexapoda</taxon>
        <taxon>Insecta</taxon>
        <taxon>Pterygota</taxon>
        <taxon>Neoptera</taxon>
        <taxon>Endopterygota</taxon>
        <taxon>Lepidoptera</taxon>
        <taxon>Glossata</taxon>
        <taxon>Ditrysia</taxon>
        <taxon>Papilionoidea</taxon>
        <taxon>Pieridae</taxon>
        <taxon>Dismorphiinae</taxon>
        <taxon>Leptidea</taxon>
    </lineage>
</organism>
<dbReference type="PANTHER" id="PTHR10357">
    <property type="entry name" value="ALPHA-AMYLASE FAMILY MEMBER"/>
    <property type="match status" value="1"/>
</dbReference>
<dbReference type="EC" id="3.2.1.20" evidence="2"/>
<accession>A0A5E4R5G8</accession>
<dbReference type="PANTHER" id="PTHR10357:SF179">
    <property type="entry name" value="NEUTRAL AND BASIC AMINO ACID TRANSPORT PROTEIN RBAT"/>
    <property type="match status" value="1"/>
</dbReference>
<dbReference type="InterPro" id="IPR045857">
    <property type="entry name" value="O16G_dom_2"/>
</dbReference>